<name>X1IA30_9ZZZZ</name>
<dbReference type="EMBL" id="BARU01043171">
    <property type="protein sequence ID" value="GAH78532.1"/>
    <property type="molecule type" value="Genomic_DNA"/>
</dbReference>
<comment type="caution">
    <text evidence="1">The sequence shown here is derived from an EMBL/GenBank/DDBJ whole genome shotgun (WGS) entry which is preliminary data.</text>
</comment>
<reference evidence="1" key="1">
    <citation type="journal article" date="2014" name="Front. Microbiol.">
        <title>High frequency of phylogenetically diverse reductive dehalogenase-homologous genes in deep subseafloor sedimentary metagenomes.</title>
        <authorList>
            <person name="Kawai M."/>
            <person name="Futagami T."/>
            <person name="Toyoda A."/>
            <person name="Takaki Y."/>
            <person name="Nishi S."/>
            <person name="Hori S."/>
            <person name="Arai W."/>
            <person name="Tsubouchi T."/>
            <person name="Morono Y."/>
            <person name="Uchiyama I."/>
            <person name="Ito T."/>
            <person name="Fujiyama A."/>
            <person name="Inagaki F."/>
            <person name="Takami H."/>
        </authorList>
    </citation>
    <scope>NUCLEOTIDE SEQUENCE</scope>
    <source>
        <strain evidence="1">Expedition CK06-06</strain>
    </source>
</reference>
<evidence type="ECO:0000313" key="1">
    <source>
        <dbReference type="EMBL" id="GAH78532.1"/>
    </source>
</evidence>
<sequence length="105" mass="12530">MYNFAKQAIDLSVANYIGPRTFLGEAAMKMFRDDVYGRNRFVFLADHEYYKTHGVYDTFPQNDERAKKLNEKLIPLMKIDKLRNKINMMEEFLRPFRKVLSDPDK</sequence>
<proteinExistence type="predicted"/>
<protein>
    <submittedName>
        <fullName evidence="1">Uncharacterized protein</fullName>
    </submittedName>
</protein>
<organism evidence="1">
    <name type="scientific">marine sediment metagenome</name>
    <dbReference type="NCBI Taxonomy" id="412755"/>
    <lineage>
        <taxon>unclassified sequences</taxon>
        <taxon>metagenomes</taxon>
        <taxon>ecological metagenomes</taxon>
    </lineage>
</organism>
<gene>
    <name evidence="1" type="ORF">S03H2_66165</name>
</gene>
<dbReference type="AlphaFoldDB" id="X1IA30"/>
<accession>X1IA30</accession>